<keyword evidence="1" id="KW-1185">Reference proteome</keyword>
<dbReference type="WBParaSite" id="PEQ_0001184801-mRNA-1">
    <property type="protein sequence ID" value="PEQ_0001184801-mRNA-1"/>
    <property type="gene ID" value="PEQ_0001184801"/>
</dbReference>
<reference evidence="2" key="1">
    <citation type="submission" date="2022-11" db="UniProtKB">
        <authorList>
            <consortium name="WormBaseParasite"/>
        </authorList>
    </citation>
    <scope>IDENTIFICATION</scope>
</reference>
<organism evidence="1 2">
    <name type="scientific">Parascaris equorum</name>
    <name type="common">Equine roundworm</name>
    <dbReference type="NCBI Taxonomy" id="6256"/>
    <lineage>
        <taxon>Eukaryota</taxon>
        <taxon>Metazoa</taxon>
        <taxon>Ecdysozoa</taxon>
        <taxon>Nematoda</taxon>
        <taxon>Chromadorea</taxon>
        <taxon>Rhabditida</taxon>
        <taxon>Spirurina</taxon>
        <taxon>Ascaridomorpha</taxon>
        <taxon>Ascaridoidea</taxon>
        <taxon>Ascarididae</taxon>
        <taxon>Parascaris</taxon>
    </lineage>
</organism>
<sequence length="36" mass="4039">MMVAAPRRVNENISDAMECPICTQVFFHHTLGTCSK</sequence>
<dbReference type="Proteomes" id="UP000887564">
    <property type="component" value="Unplaced"/>
</dbReference>
<accession>A0A914RZT7</accession>
<evidence type="ECO:0000313" key="2">
    <source>
        <dbReference type="WBParaSite" id="PEQ_0001184801-mRNA-1"/>
    </source>
</evidence>
<name>A0A914RZT7_PAREQ</name>
<evidence type="ECO:0000313" key="1">
    <source>
        <dbReference type="Proteomes" id="UP000887564"/>
    </source>
</evidence>
<protein>
    <submittedName>
        <fullName evidence="2">Uncharacterized protein</fullName>
    </submittedName>
</protein>
<proteinExistence type="predicted"/>
<dbReference type="AlphaFoldDB" id="A0A914RZT7"/>